<comment type="caution">
    <text evidence="2">The sequence shown here is derived from an EMBL/GenBank/DDBJ whole genome shotgun (WGS) entry which is preliminary data.</text>
</comment>
<evidence type="ECO:0000313" key="2">
    <source>
        <dbReference type="EMBL" id="MDC0740719.1"/>
    </source>
</evidence>
<keyword evidence="3" id="KW-1185">Reference proteome</keyword>
<name>A0ABT5EFW5_9BACT</name>
<dbReference type="InterPro" id="IPR008965">
    <property type="entry name" value="CBM2/CBM3_carb-bd_dom_sf"/>
</dbReference>
<organism evidence="2 3">
    <name type="scientific">Polyangium mundeleinium</name>
    <dbReference type="NCBI Taxonomy" id="2995306"/>
    <lineage>
        <taxon>Bacteria</taxon>
        <taxon>Pseudomonadati</taxon>
        <taxon>Myxococcota</taxon>
        <taxon>Polyangia</taxon>
        <taxon>Polyangiales</taxon>
        <taxon>Polyangiaceae</taxon>
        <taxon>Polyangium</taxon>
    </lineage>
</organism>
<dbReference type="PROSITE" id="PS51172">
    <property type="entry name" value="CBM3"/>
    <property type="match status" value="1"/>
</dbReference>
<feature type="domain" description="CBM3" evidence="1">
    <location>
        <begin position="1"/>
        <end position="87"/>
    </location>
</feature>
<dbReference type="SUPFAM" id="SSF49384">
    <property type="entry name" value="Carbohydrate-binding domain"/>
    <property type="match status" value="1"/>
</dbReference>
<dbReference type="Proteomes" id="UP001221411">
    <property type="component" value="Unassembled WGS sequence"/>
</dbReference>
<proteinExistence type="predicted"/>
<protein>
    <recommendedName>
        <fullName evidence="1">CBM3 domain-containing protein</fullName>
    </recommendedName>
</protein>
<reference evidence="2 3" key="1">
    <citation type="submission" date="2022-11" db="EMBL/GenBank/DDBJ databases">
        <title>Minimal conservation of predation-associated metabolite biosynthetic gene clusters underscores biosynthetic potential of Myxococcota including descriptions for ten novel species: Archangium lansinium sp. nov., Myxococcus landrumus sp. nov., Nannocystis bai.</title>
        <authorList>
            <person name="Ahearne A."/>
            <person name="Stevens C."/>
            <person name="Dowd S."/>
        </authorList>
    </citation>
    <scope>NUCLEOTIDE SEQUENCE [LARGE SCALE GENOMIC DNA]</scope>
    <source>
        <strain evidence="2 3">RJM3</strain>
    </source>
</reference>
<dbReference type="InterPro" id="IPR036966">
    <property type="entry name" value="CBM3_sf"/>
</dbReference>
<dbReference type="EMBL" id="JAQNDO010000001">
    <property type="protein sequence ID" value="MDC0740719.1"/>
    <property type="molecule type" value="Genomic_DNA"/>
</dbReference>
<dbReference type="InterPro" id="IPR001956">
    <property type="entry name" value="CBM3"/>
</dbReference>
<evidence type="ECO:0000313" key="3">
    <source>
        <dbReference type="Proteomes" id="UP001221411"/>
    </source>
</evidence>
<dbReference type="RefSeq" id="WP_271915918.1">
    <property type="nucleotide sequence ID" value="NZ_JAQNDO010000001.1"/>
</dbReference>
<dbReference type="Gene3D" id="2.60.40.710">
    <property type="entry name" value="Endoglucanase-like"/>
    <property type="match status" value="1"/>
</dbReference>
<gene>
    <name evidence="2" type="ORF">POL67_05135</name>
</gene>
<sequence length="87" mass="9391">MTRQFSAVSPARTGADTYAEVGFTAAAGSVPAGGQSGEIQLRFNKDNWSNYNEANDYSCDPTKTSFANYAKVTLYRNGALVWGTEPQ</sequence>
<evidence type="ECO:0000259" key="1">
    <source>
        <dbReference type="PROSITE" id="PS51172"/>
    </source>
</evidence>
<accession>A0ABT5EFW5</accession>